<reference evidence="1 2" key="1">
    <citation type="submission" date="2014-03" db="EMBL/GenBank/DDBJ databases">
        <title>Bradyrhizobium valentinum sp. nov., isolated from effective nodules of Lupinus mariae-josephae, a lupine endemic of basic-lime soils in Eastern Spain.</title>
        <authorList>
            <person name="Duran D."/>
            <person name="Rey L."/>
            <person name="Navarro A."/>
            <person name="Busquets A."/>
            <person name="Imperial J."/>
            <person name="Ruiz-Argueso T."/>
        </authorList>
    </citation>
    <scope>NUCLEOTIDE SEQUENCE [LARGE SCALE GENOMIC DNA]</scope>
    <source>
        <strain evidence="1 2">LmjM3</strain>
    </source>
</reference>
<accession>A0A0R3L2K6</accession>
<dbReference type="AlphaFoldDB" id="A0A0R3L2K6"/>
<protein>
    <submittedName>
        <fullName evidence="1">Uncharacterized protein</fullName>
    </submittedName>
</protein>
<sequence>MVAFSRRKAFILTRLRGLEPLLVLAPEVPCIVQEAEDAQAHPVRNVMLGQRPGIPFEDRGGQHLPRVGKIPRRVGHYPPGVAGRFATLRRLLFQLRPLGLQFQYLLRFRAISLAAEIF</sequence>
<organism evidence="1 2">
    <name type="scientific">Bradyrhizobium valentinum</name>
    <dbReference type="NCBI Taxonomy" id="1518501"/>
    <lineage>
        <taxon>Bacteria</taxon>
        <taxon>Pseudomonadati</taxon>
        <taxon>Pseudomonadota</taxon>
        <taxon>Alphaproteobacteria</taxon>
        <taxon>Hyphomicrobiales</taxon>
        <taxon>Nitrobacteraceae</taxon>
        <taxon>Bradyrhizobium</taxon>
    </lineage>
</organism>
<proteinExistence type="predicted"/>
<evidence type="ECO:0000313" key="1">
    <source>
        <dbReference type="EMBL" id="KRR02066.1"/>
    </source>
</evidence>
<comment type="caution">
    <text evidence="1">The sequence shown here is derived from an EMBL/GenBank/DDBJ whole genome shotgun (WGS) entry which is preliminary data.</text>
</comment>
<evidence type="ECO:0000313" key="2">
    <source>
        <dbReference type="Proteomes" id="UP000051913"/>
    </source>
</evidence>
<gene>
    <name evidence="1" type="ORF">CP49_04600</name>
</gene>
<dbReference type="Proteomes" id="UP000051913">
    <property type="component" value="Unassembled WGS sequence"/>
</dbReference>
<name>A0A0R3L2K6_9BRAD</name>
<dbReference type="EMBL" id="LLXX01000153">
    <property type="protein sequence ID" value="KRR02066.1"/>
    <property type="molecule type" value="Genomic_DNA"/>
</dbReference>
<keyword evidence="2" id="KW-1185">Reference proteome</keyword>